<name>A0AAJ1M8D1_LIMMU</name>
<feature type="compositionally biased region" description="Low complexity" evidence="1">
    <location>
        <begin position="193"/>
        <end position="203"/>
    </location>
</feature>
<feature type="compositionally biased region" description="Polar residues" evidence="1">
    <location>
        <begin position="135"/>
        <end position="192"/>
    </location>
</feature>
<dbReference type="RefSeq" id="WP_272207872.1">
    <property type="nucleotide sequence ID" value="NZ_JAQONC010000019.1"/>
</dbReference>
<sequence>MMLFTTDENNVFGKSLKEAGTYNVRVTSAVAKNSKSGNPMIEFNYEVLDGQYAGAPIRYDYAVWNDDEDHFDLSVRRFNTIMIASGIPSGKAVDNLPQVASVMKNRKLAVTVDWEQSQNGNWYLRVKSYHKLLQEGSQPNGKMRPESSQNSRQSNFGNNRNQSAEYRQQAPQAPNNGFNSQTNFNAAMPTNGQPQRPQQPQQPNVDELPF</sequence>
<dbReference type="Pfam" id="PF05037">
    <property type="entry name" value="DUF669"/>
    <property type="match status" value="1"/>
</dbReference>
<accession>A0AAJ1M8D1</accession>
<feature type="region of interest" description="Disordered" evidence="1">
    <location>
        <begin position="135"/>
        <end position="210"/>
    </location>
</feature>
<evidence type="ECO:0000313" key="2">
    <source>
        <dbReference type="EMBL" id="MDC2827681.1"/>
    </source>
</evidence>
<reference evidence="2" key="1">
    <citation type="submission" date="2023-01" db="EMBL/GenBank/DDBJ databases">
        <title>Genome analysis of 13 Lactobacillus isolated from gut of wild boar.</title>
        <authorList>
            <person name="Papp P."/>
            <person name="Libisch B."/>
            <person name="Nagy T."/>
            <person name="Olasz F."/>
        </authorList>
    </citation>
    <scope>NUCLEOTIDE SEQUENCE</scope>
    <source>
        <strain evidence="2">F108</strain>
    </source>
</reference>
<evidence type="ECO:0000256" key="1">
    <source>
        <dbReference type="SAM" id="MobiDB-lite"/>
    </source>
</evidence>
<dbReference type="AlphaFoldDB" id="A0AAJ1M8D1"/>
<evidence type="ECO:0000313" key="3">
    <source>
        <dbReference type="Proteomes" id="UP001218021"/>
    </source>
</evidence>
<gene>
    <name evidence="2" type="ORF">PO158_05180</name>
</gene>
<dbReference type="Proteomes" id="UP001218021">
    <property type="component" value="Unassembled WGS sequence"/>
</dbReference>
<protein>
    <submittedName>
        <fullName evidence="2">DUF669 domain-containing protein</fullName>
    </submittedName>
</protein>
<organism evidence="2 3">
    <name type="scientific">Limosilactobacillus mucosae</name>
    <name type="common">Lactobacillus mucosae</name>
    <dbReference type="NCBI Taxonomy" id="97478"/>
    <lineage>
        <taxon>Bacteria</taxon>
        <taxon>Bacillati</taxon>
        <taxon>Bacillota</taxon>
        <taxon>Bacilli</taxon>
        <taxon>Lactobacillales</taxon>
        <taxon>Lactobacillaceae</taxon>
        <taxon>Limosilactobacillus</taxon>
    </lineage>
</organism>
<proteinExistence type="predicted"/>
<dbReference type="EMBL" id="JAQOND010000019">
    <property type="protein sequence ID" value="MDC2827681.1"/>
    <property type="molecule type" value="Genomic_DNA"/>
</dbReference>
<comment type="caution">
    <text evidence="2">The sequence shown here is derived from an EMBL/GenBank/DDBJ whole genome shotgun (WGS) entry which is preliminary data.</text>
</comment>
<dbReference type="InterPro" id="IPR007731">
    <property type="entry name" value="DUF669"/>
</dbReference>